<dbReference type="EMBL" id="RCHU02000014">
    <property type="protein sequence ID" value="KAL3571512.1"/>
    <property type="molecule type" value="Genomic_DNA"/>
</dbReference>
<protein>
    <submittedName>
        <fullName evidence="1">Uncharacterized protein</fullName>
    </submittedName>
</protein>
<evidence type="ECO:0000313" key="1">
    <source>
        <dbReference type="EMBL" id="KAL3571512.1"/>
    </source>
</evidence>
<reference evidence="1 2" key="1">
    <citation type="journal article" date="2024" name="Plant Biotechnol. J.">
        <title>Genome and CRISPR/Cas9 system of a widespread forest tree (Populus alba) in the world.</title>
        <authorList>
            <person name="Liu Y.J."/>
            <person name="Jiang P.F."/>
            <person name="Han X.M."/>
            <person name="Li X.Y."/>
            <person name="Wang H.M."/>
            <person name="Wang Y.J."/>
            <person name="Wang X.X."/>
            <person name="Zeng Q.Y."/>
        </authorList>
    </citation>
    <scope>NUCLEOTIDE SEQUENCE [LARGE SCALE GENOMIC DNA]</scope>
    <source>
        <strain evidence="2">cv. PAL-ZL1</strain>
    </source>
</reference>
<keyword evidence="2" id="KW-1185">Reference proteome</keyword>
<evidence type="ECO:0000313" key="2">
    <source>
        <dbReference type="Proteomes" id="UP000309997"/>
    </source>
</evidence>
<sequence length="186" mass="21633">MLSAIRLEEVKSMICVLFRNQNQIVDMKTVFFELTLNIMMRMIAGKRYYGEDVSDVEEAKRFRAIHAESFVLGGKTIIGDFIPWIKSKKMEKRLTECHLKSDSFMQYLIEEQRRKIVESDCCGEKKTNLIQVLLSLQETESGYYSDDVIKGIILVRSLIMLFDLLIIMINGVVIIIQNSQMFFIIL</sequence>
<name>A0ACC4AZ40_POPAL</name>
<comment type="caution">
    <text evidence="1">The sequence shown here is derived from an EMBL/GenBank/DDBJ whole genome shotgun (WGS) entry which is preliminary data.</text>
</comment>
<organism evidence="1 2">
    <name type="scientific">Populus alba</name>
    <name type="common">White poplar</name>
    <dbReference type="NCBI Taxonomy" id="43335"/>
    <lineage>
        <taxon>Eukaryota</taxon>
        <taxon>Viridiplantae</taxon>
        <taxon>Streptophyta</taxon>
        <taxon>Embryophyta</taxon>
        <taxon>Tracheophyta</taxon>
        <taxon>Spermatophyta</taxon>
        <taxon>Magnoliopsida</taxon>
        <taxon>eudicotyledons</taxon>
        <taxon>Gunneridae</taxon>
        <taxon>Pentapetalae</taxon>
        <taxon>rosids</taxon>
        <taxon>fabids</taxon>
        <taxon>Malpighiales</taxon>
        <taxon>Salicaceae</taxon>
        <taxon>Saliceae</taxon>
        <taxon>Populus</taxon>
    </lineage>
</organism>
<dbReference type="Proteomes" id="UP000309997">
    <property type="component" value="Unassembled WGS sequence"/>
</dbReference>
<gene>
    <name evidence="1" type="ORF">D5086_025416</name>
</gene>
<proteinExistence type="predicted"/>
<accession>A0ACC4AZ40</accession>